<accession>A0A2A6C3S4</accession>
<protein>
    <submittedName>
        <fullName evidence="1">Uncharacterized protein</fullName>
    </submittedName>
</protein>
<name>A0A2A6C3S4_PRIPA</name>
<accession>A0A8R1YWZ7</accession>
<organism evidence="1 2">
    <name type="scientific">Pristionchus pacificus</name>
    <name type="common">Parasitic nematode worm</name>
    <dbReference type="NCBI Taxonomy" id="54126"/>
    <lineage>
        <taxon>Eukaryota</taxon>
        <taxon>Metazoa</taxon>
        <taxon>Ecdysozoa</taxon>
        <taxon>Nematoda</taxon>
        <taxon>Chromadorea</taxon>
        <taxon>Rhabditida</taxon>
        <taxon>Rhabditina</taxon>
        <taxon>Diplogasteromorpha</taxon>
        <taxon>Diplogasteroidea</taxon>
        <taxon>Neodiplogasteridae</taxon>
        <taxon>Pristionchus</taxon>
    </lineage>
</organism>
<reference evidence="2" key="1">
    <citation type="journal article" date="2008" name="Nat. Genet.">
        <title>The Pristionchus pacificus genome provides a unique perspective on nematode lifestyle and parasitism.</title>
        <authorList>
            <person name="Dieterich C."/>
            <person name="Clifton S.W."/>
            <person name="Schuster L.N."/>
            <person name="Chinwalla A."/>
            <person name="Delehaunty K."/>
            <person name="Dinkelacker I."/>
            <person name="Fulton L."/>
            <person name="Fulton R."/>
            <person name="Godfrey J."/>
            <person name="Minx P."/>
            <person name="Mitreva M."/>
            <person name="Roeseler W."/>
            <person name="Tian H."/>
            <person name="Witte H."/>
            <person name="Yang S.P."/>
            <person name="Wilson R.K."/>
            <person name="Sommer R.J."/>
        </authorList>
    </citation>
    <scope>NUCLEOTIDE SEQUENCE [LARGE SCALE GENOMIC DNA]</scope>
    <source>
        <strain evidence="2">PS312</strain>
    </source>
</reference>
<proteinExistence type="predicted"/>
<gene>
    <name evidence="1" type="primary">WBGene00278865</name>
</gene>
<keyword evidence="2" id="KW-1185">Reference proteome</keyword>
<evidence type="ECO:0000313" key="2">
    <source>
        <dbReference type="Proteomes" id="UP000005239"/>
    </source>
</evidence>
<reference evidence="1" key="2">
    <citation type="submission" date="2022-06" db="UniProtKB">
        <authorList>
            <consortium name="EnsemblMetazoa"/>
        </authorList>
    </citation>
    <scope>IDENTIFICATION</scope>
    <source>
        <strain evidence="1">PS312</strain>
    </source>
</reference>
<sequence length="92" mass="10703">MLLRRMMKCSQDRKSINYYSSCMFHHPFPHPTRPLLSPLLHTPHFLLATPDCRTVCQIWAQKLCCICCWIVVFCFIMAAVVAIPYITNSVDQ</sequence>
<dbReference type="EnsemblMetazoa" id="PPA40496.1">
    <property type="protein sequence ID" value="PPA40496.1"/>
    <property type="gene ID" value="WBGene00278865"/>
</dbReference>
<dbReference type="AlphaFoldDB" id="A0A2A6C3S4"/>
<dbReference type="Proteomes" id="UP000005239">
    <property type="component" value="Unassembled WGS sequence"/>
</dbReference>
<evidence type="ECO:0000313" key="1">
    <source>
        <dbReference type="EnsemblMetazoa" id="PPA40496.1"/>
    </source>
</evidence>